<dbReference type="Proteomes" id="UP000050761">
    <property type="component" value="Unassembled WGS sequence"/>
</dbReference>
<accession>A0A183FYP0</accession>
<feature type="region of interest" description="Disordered" evidence="1">
    <location>
        <begin position="1"/>
        <end position="29"/>
    </location>
</feature>
<dbReference type="EMBL" id="UZAH01028066">
    <property type="protein sequence ID" value="VDO97393.1"/>
    <property type="molecule type" value="Genomic_DNA"/>
</dbReference>
<sequence length="99" mass="10551">MDGKMWGNTKPSHTDHGSREAKVSGGGAWSKYTNAWRVLQKARQLADAPTIEREHSKEAEPRTENEKGGGAAAGSELLLAARAGGEPECSSEADDDDDI</sequence>
<evidence type="ECO:0000313" key="3">
    <source>
        <dbReference type="Proteomes" id="UP000050761"/>
    </source>
</evidence>
<evidence type="ECO:0000313" key="2">
    <source>
        <dbReference type="EMBL" id="VDO97393.1"/>
    </source>
</evidence>
<feature type="compositionally biased region" description="Low complexity" evidence="1">
    <location>
        <begin position="73"/>
        <end position="84"/>
    </location>
</feature>
<keyword evidence="3" id="KW-1185">Reference proteome</keyword>
<feature type="compositionally biased region" description="Acidic residues" evidence="1">
    <location>
        <begin position="89"/>
        <end position="99"/>
    </location>
</feature>
<protein>
    <submittedName>
        <fullName evidence="2 4">Uncharacterized protein</fullName>
    </submittedName>
</protein>
<dbReference type="WBParaSite" id="HPBE_0001377901-mRNA-1">
    <property type="protein sequence ID" value="HPBE_0001377901-mRNA-1"/>
    <property type="gene ID" value="HPBE_0001377901"/>
</dbReference>
<evidence type="ECO:0000256" key="1">
    <source>
        <dbReference type="SAM" id="MobiDB-lite"/>
    </source>
</evidence>
<feature type="region of interest" description="Disordered" evidence="1">
    <location>
        <begin position="44"/>
        <end position="99"/>
    </location>
</feature>
<reference evidence="4" key="2">
    <citation type="submission" date="2019-09" db="UniProtKB">
        <authorList>
            <consortium name="WormBaseParasite"/>
        </authorList>
    </citation>
    <scope>IDENTIFICATION</scope>
</reference>
<evidence type="ECO:0000313" key="4">
    <source>
        <dbReference type="WBParaSite" id="HPBE_0001377901-mRNA-1"/>
    </source>
</evidence>
<feature type="compositionally biased region" description="Basic and acidic residues" evidence="1">
    <location>
        <begin position="50"/>
        <end position="67"/>
    </location>
</feature>
<feature type="compositionally biased region" description="Basic and acidic residues" evidence="1">
    <location>
        <begin position="12"/>
        <end position="22"/>
    </location>
</feature>
<name>A0A183FYP0_HELPZ</name>
<accession>A0A3P8AZE3</accession>
<proteinExistence type="predicted"/>
<gene>
    <name evidence="2" type="ORF">HPBE_LOCUS13780</name>
</gene>
<reference evidence="2 3" key="1">
    <citation type="submission" date="2018-11" db="EMBL/GenBank/DDBJ databases">
        <authorList>
            <consortium name="Pathogen Informatics"/>
        </authorList>
    </citation>
    <scope>NUCLEOTIDE SEQUENCE [LARGE SCALE GENOMIC DNA]</scope>
</reference>
<organism evidence="3 4">
    <name type="scientific">Heligmosomoides polygyrus</name>
    <name type="common">Parasitic roundworm</name>
    <dbReference type="NCBI Taxonomy" id="6339"/>
    <lineage>
        <taxon>Eukaryota</taxon>
        <taxon>Metazoa</taxon>
        <taxon>Ecdysozoa</taxon>
        <taxon>Nematoda</taxon>
        <taxon>Chromadorea</taxon>
        <taxon>Rhabditida</taxon>
        <taxon>Rhabditina</taxon>
        <taxon>Rhabditomorpha</taxon>
        <taxon>Strongyloidea</taxon>
        <taxon>Heligmosomidae</taxon>
        <taxon>Heligmosomoides</taxon>
    </lineage>
</organism>
<dbReference type="AlphaFoldDB" id="A0A183FYP0"/>